<feature type="transmembrane region" description="Helical" evidence="1">
    <location>
        <begin position="95"/>
        <end position="115"/>
    </location>
</feature>
<dbReference type="KEGG" id="hse:Hsero_3930"/>
<dbReference type="eggNOG" id="COG2814">
    <property type="taxonomic scope" value="Bacteria"/>
</dbReference>
<dbReference type="HOGENOM" id="CLU_001265_7_2_4"/>
<dbReference type="Proteomes" id="UP000000329">
    <property type="component" value="Chromosome"/>
</dbReference>
<keyword evidence="1" id="KW-1133">Transmembrane helix</keyword>
<feature type="transmembrane region" description="Helical" evidence="1">
    <location>
        <begin position="295"/>
        <end position="314"/>
    </location>
</feature>
<feature type="transmembrane region" description="Helical" evidence="1">
    <location>
        <begin position="65"/>
        <end position="83"/>
    </location>
</feature>
<dbReference type="PANTHER" id="PTHR23537:SF1">
    <property type="entry name" value="SUGAR TRANSPORTER"/>
    <property type="match status" value="1"/>
</dbReference>
<gene>
    <name evidence="2" type="ordered locus">Hsero_3930</name>
</gene>
<keyword evidence="1" id="KW-0472">Membrane</keyword>
<feature type="transmembrane region" description="Helical" evidence="1">
    <location>
        <begin position="151"/>
        <end position="169"/>
    </location>
</feature>
<evidence type="ECO:0000313" key="2">
    <source>
        <dbReference type="EMBL" id="ADJ65402.1"/>
    </source>
</evidence>
<feature type="transmembrane region" description="Helical" evidence="1">
    <location>
        <begin position="121"/>
        <end position="139"/>
    </location>
</feature>
<dbReference type="SUPFAM" id="SSF103473">
    <property type="entry name" value="MFS general substrate transporter"/>
    <property type="match status" value="1"/>
</dbReference>
<reference evidence="2 3" key="1">
    <citation type="submission" date="2010-04" db="EMBL/GenBank/DDBJ databases">
        <title>The genome of Herbaspirillum seropedicae SmR1, an endophytic, nitrogen-fixing, plant-growth promoting beta-Proteobacteria.</title>
        <authorList>
            <person name="Pedrosa F.O."/>
            <person name="Monteiro R.A."/>
            <person name="Wassem R."/>
            <person name="Cruz L.M."/>
            <person name="Ayub R.A."/>
            <person name="Colauto N.B."/>
            <person name="Fernandez M.A."/>
            <person name="Fungaro M.H.P."/>
            <person name="Grisard E.C."/>
            <person name="Hungria M."/>
            <person name="Madeira H.M.F."/>
            <person name="Nodari R.O."/>
            <person name="Osaku C.A."/>
            <person name="Petzl-Erler M.L."/>
            <person name="Terenzi H."/>
            <person name="Vieira L.G.E."/>
            <person name="Almeida M.I.M."/>
            <person name="Alves L.R."/>
            <person name="Arantes O.M.N."/>
            <person name="Balsanelli E."/>
            <person name="Barcellos F.G."/>
            <person name="Baura V.A."/>
            <person name="Binde D.R."/>
            <person name="Campo R.J."/>
            <person name="Chubatsu L.S."/>
            <person name="Chueire L.M.O."/>
            <person name="Ciferri R.R."/>
            <person name="Correa L.C."/>
            <person name="da Conceicao Silva J.L."/>
            <person name="Dabul A.N.G."/>
            <person name="Dambros B.P."/>
            <person name="Faoro H."/>
            <person name="Favetti A."/>
            <person name="Friedermann G."/>
            <person name="Furlaneto M.C."/>
            <person name="Gasques L.S."/>
            <person name="Gimenes C.C.T."/>
            <person name="Gioppo N.M.R."/>
            <person name="Glienke-Blanco C."/>
            <person name="Godoy L.P."/>
            <person name="Guerra M.P."/>
            <person name="Karp S."/>
            <person name="Kava-Cordeiro V."/>
            <person name="Margarido V.P."/>
            <person name="Mathioni S.M."/>
            <person name="Menck-Soares M.A."/>
            <person name="Murace N.K."/>
            <person name="Nicolas M.F."/>
            <person name="Oliveira C.E.C."/>
            <person name="Pagnan N.A.B."/>
            <person name="Pamphile J.A."/>
            <person name="Patussi E.V."/>
            <person name="Pereira L.F.P."/>
            <person name="Pereira-Ferrari L."/>
            <person name="Pinto F.G.S."/>
            <person name="Precoma C."/>
            <person name="Prioli A.J."/>
            <person name="Prioli S.M.A.P."/>
            <person name="Raittz R.T."/>
            <person name="Ramos H.J.O."/>
            <person name="Ribeiro E.M.S.F."/>
            <person name="Rigo L.U."/>
            <person name="Rocha C.L.M.S.C."/>
            <person name="Rocha S.N."/>
            <person name="Santos K."/>
            <person name="Satori D."/>
            <person name="Silva A.G."/>
            <person name="Simao R.C.G."/>
            <person name="Soares M.A.M."/>
            <person name="Souza E.M."/>
            <person name="Steffens M.B.R."/>
            <person name="Steindel M."/>
            <person name="Tadra-Sfeir M.Z."/>
            <person name="Takahashi E.K."/>
            <person name="Torres R.A."/>
            <person name="Valle J.S."/>
            <person name="Vernal J.I."/>
            <person name="Vilas-Boas L.A."/>
            <person name="Watanabe M.A.E."/>
            <person name="Weiss V.A."/>
            <person name="Yates M.A."/>
            <person name="Souza E.M."/>
        </authorList>
    </citation>
    <scope>NUCLEOTIDE SEQUENCE [LARGE SCALE GENOMIC DNA]</scope>
    <source>
        <strain evidence="2 3">SmR1</strain>
    </source>
</reference>
<evidence type="ECO:0000256" key="1">
    <source>
        <dbReference type="SAM" id="Phobius"/>
    </source>
</evidence>
<dbReference type="OrthoDB" id="9797953at2"/>
<dbReference type="Gene3D" id="1.20.1250.20">
    <property type="entry name" value="MFS general substrate transporter like domains"/>
    <property type="match status" value="2"/>
</dbReference>
<feature type="transmembrane region" description="Helical" evidence="1">
    <location>
        <begin position="175"/>
        <end position="198"/>
    </location>
</feature>
<feature type="transmembrane region" description="Helical" evidence="1">
    <location>
        <begin position="380"/>
        <end position="401"/>
    </location>
</feature>
<dbReference type="Pfam" id="PF06779">
    <property type="entry name" value="MFS_4"/>
    <property type="match status" value="1"/>
</dbReference>
<sequence length="412" mass="44082">MHQSSTAPASSLPRSPAQRNRLSWKVCLAGMVALSVAMGIGRFAFTPLLPLMLHEGSLNLQMGGWLATANYLGYFVGAMACAVHRSKRGVRMLRIGLVATILLTLGMGLLQWNWLWLLMRFLSGVASAYVFVYTAGWCLHQLTQLQRPELGGVIFCGPGLGIALTGLLTGPMISAGWVAAGGWIAYGIIALGLTALVWQTFRFDAGQGQASAATTTTDASAQESPRQKREVTVQVIAYGIAGFGYIITATFLPVIARQALPGSAWPDYFWPIFGLSVAAGAFSATRFSVHTDQRLLLTAAYLMQAAGVLLSILFPNAWGFALSCLLLGLPFTAITLFGMREARRLRREQASSLMALMTAAYGIGQIAGPPLATSLVHASGSFTPSLCVAAITLIIGAALYYRLTRTHRLPIH</sequence>
<dbReference type="RefSeq" id="WP_013235862.1">
    <property type="nucleotide sequence ID" value="NC_014323.1"/>
</dbReference>
<proteinExistence type="predicted"/>
<accession>D8ISI6</accession>
<keyword evidence="3" id="KW-1185">Reference proteome</keyword>
<name>D8ISI6_HERSS</name>
<feature type="transmembrane region" description="Helical" evidence="1">
    <location>
        <begin position="268"/>
        <end position="288"/>
    </location>
</feature>
<evidence type="ECO:0000313" key="3">
    <source>
        <dbReference type="Proteomes" id="UP000000329"/>
    </source>
</evidence>
<dbReference type="GeneID" id="29392339"/>
<protein>
    <submittedName>
        <fullName evidence="2">Transport protein</fullName>
    </submittedName>
</protein>
<keyword evidence="1" id="KW-0812">Transmembrane</keyword>
<dbReference type="AlphaFoldDB" id="D8ISI6"/>
<feature type="transmembrane region" description="Helical" evidence="1">
    <location>
        <begin position="22"/>
        <end position="45"/>
    </location>
</feature>
<dbReference type="EMBL" id="CP002039">
    <property type="protein sequence ID" value="ADJ65402.1"/>
    <property type="molecule type" value="Genomic_DNA"/>
</dbReference>
<feature type="transmembrane region" description="Helical" evidence="1">
    <location>
        <begin position="235"/>
        <end position="256"/>
    </location>
</feature>
<dbReference type="CDD" id="cd06180">
    <property type="entry name" value="MFS_YjiJ"/>
    <property type="match status" value="1"/>
</dbReference>
<dbReference type="InterPro" id="IPR036259">
    <property type="entry name" value="MFS_trans_sf"/>
</dbReference>
<dbReference type="PANTHER" id="PTHR23537">
    <property type="match status" value="1"/>
</dbReference>
<dbReference type="GO" id="GO:0005886">
    <property type="term" value="C:plasma membrane"/>
    <property type="evidence" value="ECO:0007669"/>
    <property type="project" value="TreeGrafter"/>
</dbReference>
<feature type="transmembrane region" description="Helical" evidence="1">
    <location>
        <begin position="320"/>
        <end position="338"/>
    </location>
</feature>
<organism evidence="2 3">
    <name type="scientific">Herbaspirillum seropedicae (strain SmR1)</name>
    <dbReference type="NCBI Taxonomy" id="757424"/>
    <lineage>
        <taxon>Bacteria</taxon>
        <taxon>Pseudomonadati</taxon>
        <taxon>Pseudomonadota</taxon>
        <taxon>Betaproteobacteria</taxon>
        <taxon>Burkholderiales</taxon>
        <taxon>Oxalobacteraceae</taxon>
        <taxon>Herbaspirillum</taxon>
    </lineage>
</organism>
<feature type="transmembrane region" description="Helical" evidence="1">
    <location>
        <begin position="350"/>
        <end position="368"/>
    </location>
</feature>
<dbReference type="STRING" id="757424.Hsero_3930"/>
<dbReference type="InterPro" id="IPR010645">
    <property type="entry name" value="MFS_4"/>
</dbReference>